<sequence length="183" mass="20026">MRIRQAAGAAAISLALLGGLTGAAQAAPEGPAEREVAVSQVEAAAGYGGKITRAEVIKRAKNWWDRKVPYSQTAYAWDIGKGKKYRTDCSGFVSMTWKLTTSRNTRNLHEVATRVSWANLKPGDMILRDGHVKLFEKWANSAKTSAWIYEEGSTATDMDHETVSVSSLKSGGYLPWKYKKISG</sequence>
<dbReference type="Gene3D" id="3.90.1720.10">
    <property type="entry name" value="endopeptidase domain like (from Nostoc punctiforme)"/>
    <property type="match status" value="1"/>
</dbReference>
<evidence type="ECO:0000313" key="7">
    <source>
        <dbReference type="EMBL" id="SDG46289.1"/>
    </source>
</evidence>
<dbReference type="Proteomes" id="UP000199623">
    <property type="component" value="Unassembled WGS sequence"/>
</dbReference>
<evidence type="ECO:0000256" key="4">
    <source>
        <dbReference type="ARBA" id="ARBA00022807"/>
    </source>
</evidence>
<feature type="domain" description="NlpC/P60" evidence="6">
    <location>
        <begin position="74"/>
        <end position="172"/>
    </location>
</feature>
<keyword evidence="5" id="KW-0732">Signal</keyword>
<dbReference type="AlphaFoldDB" id="A0A1G7UGT9"/>
<dbReference type="GO" id="GO:0006508">
    <property type="term" value="P:proteolysis"/>
    <property type="evidence" value="ECO:0007669"/>
    <property type="project" value="UniProtKB-KW"/>
</dbReference>
<dbReference type="STRING" id="200378.SAMN05216553_108187"/>
<keyword evidence="2" id="KW-0645">Protease</keyword>
<dbReference type="SUPFAM" id="SSF54001">
    <property type="entry name" value="Cysteine proteinases"/>
    <property type="match status" value="1"/>
</dbReference>
<evidence type="ECO:0000313" key="8">
    <source>
        <dbReference type="Proteomes" id="UP000199623"/>
    </source>
</evidence>
<dbReference type="Pfam" id="PF00877">
    <property type="entry name" value="NLPC_P60"/>
    <property type="match status" value="1"/>
</dbReference>
<organism evidence="7 8">
    <name type="scientific">Lentzea fradiae</name>
    <dbReference type="NCBI Taxonomy" id="200378"/>
    <lineage>
        <taxon>Bacteria</taxon>
        <taxon>Bacillati</taxon>
        <taxon>Actinomycetota</taxon>
        <taxon>Actinomycetes</taxon>
        <taxon>Pseudonocardiales</taxon>
        <taxon>Pseudonocardiaceae</taxon>
        <taxon>Lentzea</taxon>
    </lineage>
</organism>
<feature type="signal peptide" evidence="5">
    <location>
        <begin position="1"/>
        <end position="26"/>
    </location>
</feature>
<keyword evidence="8" id="KW-1185">Reference proteome</keyword>
<dbReference type="EMBL" id="FNCC01000008">
    <property type="protein sequence ID" value="SDG46289.1"/>
    <property type="molecule type" value="Genomic_DNA"/>
</dbReference>
<proteinExistence type="inferred from homology"/>
<name>A0A1G7UGT9_9PSEU</name>
<keyword evidence="3" id="KW-0378">Hydrolase</keyword>
<dbReference type="InterPro" id="IPR038765">
    <property type="entry name" value="Papain-like_cys_pep_sf"/>
</dbReference>
<comment type="similarity">
    <text evidence="1">Belongs to the peptidase C40 family.</text>
</comment>
<reference evidence="8" key="1">
    <citation type="submission" date="2016-10" db="EMBL/GenBank/DDBJ databases">
        <authorList>
            <person name="Varghese N."/>
            <person name="Submissions S."/>
        </authorList>
    </citation>
    <scope>NUCLEOTIDE SEQUENCE [LARGE SCALE GENOMIC DNA]</scope>
    <source>
        <strain evidence="8">CGMCC 4.3506</strain>
    </source>
</reference>
<gene>
    <name evidence="7" type="ORF">SAMN05216553_108187</name>
</gene>
<dbReference type="GO" id="GO:0008234">
    <property type="term" value="F:cysteine-type peptidase activity"/>
    <property type="evidence" value="ECO:0007669"/>
    <property type="project" value="UniProtKB-KW"/>
</dbReference>
<dbReference type="OrthoDB" id="9815928at2"/>
<evidence type="ECO:0000256" key="5">
    <source>
        <dbReference type="SAM" id="SignalP"/>
    </source>
</evidence>
<evidence type="ECO:0000256" key="2">
    <source>
        <dbReference type="ARBA" id="ARBA00022670"/>
    </source>
</evidence>
<protein>
    <submittedName>
        <fullName evidence="7">NlpC/P60 family protein</fullName>
    </submittedName>
</protein>
<evidence type="ECO:0000259" key="6">
    <source>
        <dbReference type="Pfam" id="PF00877"/>
    </source>
</evidence>
<dbReference type="RefSeq" id="WP_090051388.1">
    <property type="nucleotide sequence ID" value="NZ_FNCC01000008.1"/>
</dbReference>
<accession>A0A1G7UGT9</accession>
<keyword evidence="4" id="KW-0788">Thiol protease</keyword>
<evidence type="ECO:0000256" key="3">
    <source>
        <dbReference type="ARBA" id="ARBA00022801"/>
    </source>
</evidence>
<dbReference type="InterPro" id="IPR000064">
    <property type="entry name" value="NLP_P60_dom"/>
</dbReference>
<feature type="chain" id="PRO_5011585962" evidence="5">
    <location>
        <begin position="27"/>
        <end position="183"/>
    </location>
</feature>
<evidence type="ECO:0000256" key="1">
    <source>
        <dbReference type="ARBA" id="ARBA00007074"/>
    </source>
</evidence>